<dbReference type="SUPFAM" id="SSF51735">
    <property type="entry name" value="NAD(P)-binding Rossmann-fold domains"/>
    <property type="match status" value="1"/>
</dbReference>
<gene>
    <name evidence="4" type="ORF">DIU77_002390</name>
</gene>
<evidence type="ECO:0000313" key="5">
    <source>
        <dbReference type="Proteomes" id="UP000249324"/>
    </source>
</evidence>
<keyword evidence="2" id="KW-0560">Oxidoreductase</keyword>
<name>A0ABD6FCV9_9PSEU</name>
<dbReference type="PANTHER" id="PTHR44196:SF1">
    <property type="entry name" value="DEHYDROGENASE_REDUCTASE SDR FAMILY MEMBER 7B"/>
    <property type="match status" value="1"/>
</dbReference>
<dbReference type="PRINTS" id="PR00081">
    <property type="entry name" value="GDHRDH"/>
</dbReference>
<proteinExistence type="inferred from homology"/>
<organism evidence="4 5">
    <name type="scientific">Thermocrispum agreste</name>
    <dbReference type="NCBI Taxonomy" id="37925"/>
    <lineage>
        <taxon>Bacteria</taxon>
        <taxon>Bacillati</taxon>
        <taxon>Actinomycetota</taxon>
        <taxon>Actinomycetes</taxon>
        <taxon>Pseudonocardiales</taxon>
        <taxon>Pseudonocardiaceae</taxon>
        <taxon>Thermocrispum</taxon>
    </lineage>
</organism>
<dbReference type="InterPro" id="IPR002347">
    <property type="entry name" value="SDR_fam"/>
</dbReference>
<evidence type="ECO:0000256" key="1">
    <source>
        <dbReference type="ARBA" id="ARBA00006484"/>
    </source>
</evidence>
<dbReference type="PROSITE" id="PS00061">
    <property type="entry name" value="ADH_SHORT"/>
    <property type="match status" value="1"/>
</dbReference>
<dbReference type="InterPro" id="IPR036291">
    <property type="entry name" value="NAD(P)-bd_dom_sf"/>
</dbReference>
<dbReference type="GO" id="GO:0016491">
    <property type="term" value="F:oxidoreductase activity"/>
    <property type="evidence" value="ECO:0007669"/>
    <property type="project" value="UniProtKB-KW"/>
</dbReference>
<dbReference type="Proteomes" id="UP000249324">
    <property type="component" value="Unassembled WGS sequence"/>
</dbReference>
<comment type="caution">
    <text evidence="4">The sequence shown here is derived from an EMBL/GenBank/DDBJ whole genome shotgun (WGS) entry which is preliminary data.</text>
</comment>
<evidence type="ECO:0000256" key="3">
    <source>
        <dbReference type="RuleBase" id="RU000363"/>
    </source>
</evidence>
<dbReference type="Gene3D" id="3.40.50.720">
    <property type="entry name" value="NAD(P)-binding Rossmann-like Domain"/>
    <property type="match status" value="1"/>
</dbReference>
<dbReference type="Pfam" id="PF00106">
    <property type="entry name" value="adh_short"/>
    <property type="match status" value="1"/>
</dbReference>
<evidence type="ECO:0000313" key="4">
    <source>
        <dbReference type="EMBL" id="MFO7191076.1"/>
    </source>
</evidence>
<sequence>MTRPFAGATAIVTGAASGIGAEIARQMATGGAFVLATDVAEEPLHAVIGEIKRAGGSARAMRVDVADRADVQDAVDEVVAEFGRLDYMVNNAGVGIFGEVETVSLDESDTTVDVNLRGVLNGVMIAYRQMLRQRSGHIVSTASAAGLVPVPLQVHYTATKHAVVGLHKALALEAEEAGIRTTVFCPAWVESGMFDTATLHGSMSVPNPRTIVPVRPLPTEEAVRRLLRGVRRGRRFVITPFYARLGWWLERLSPQASHQLHRFMLREVRKRTARARSKV</sequence>
<evidence type="ECO:0000256" key="2">
    <source>
        <dbReference type="ARBA" id="ARBA00023002"/>
    </source>
</evidence>
<dbReference type="PRINTS" id="PR00080">
    <property type="entry name" value="SDRFAMILY"/>
</dbReference>
<dbReference type="PANTHER" id="PTHR44196">
    <property type="entry name" value="DEHYDROGENASE/REDUCTASE SDR FAMILY MEMBER 7B"/>
    <property type="match status" value="1"/>
</dbReference>
<comment type="similarity">
    <text evidence="1 3">Belongs to the short-chain dehydrogenases/reductases (SDR) family.</text>
</comment>
<dbReference type="CDD" id="cd05233">
    <property type="entry name" value="SDR_c"/>
    <property type="match status" value="1"/>
</dbReference>
<dbReference type="FunFam" id="3.40.50.720:FF:000084">
    <property type="entry name" value="Short-chain dehydrogenase reductase"/>
    <property type="match status" value="1"/>
</dbReference>
<accession>A0ABD6FCV9</accession>
<protein>
    <submittedName>
        <fullName evidence="4">SDR family oxidoreductase</fullName>
    </submittedName>
</protein>
<dbReference type="EMBL" id="QGUI02000014">
    <property type="protein sequence ID" value="MFO7191076.1"/>
    <property type="molecule type" value="Genomic_DNA"/>
</dbReference>
<reference evidence="4 5" key="1">
    <citation type="journal article" date="2021" name="BMC Genomics">
        <title>Genome-resolved metagenome and metatranscriptome analyses of thermophilic composting reveal key bacterial players and their metabolic interactions.</title>
        <authorList>
            <person name="Braga L.P.P."/>
            <person name="Pereira R.V."/>
            <person name="Martins L.F."/>
            <person name="Moura L.M.S."/>
            <person name="Sanchez F.B."/>
            <person name="Patane J.S.L."/>
            <person name="da Silva A.M."/>
            <person name="Setubal J.C."/>
        </authorList>
    </citation>
    <scope>NUCLEOTIDE SEQUENCE [LARGE SCALE GENOMIC DNA]</scope>
    <source>
        <strain evidence="4">ZC4RG45</strain>
    </source>
</reference>
<dbReference type="InterPro" id="IPR020904">
    <property type="entry name" value="Sc_DH/Rdtase_CS"/>
</dbReference>
<dbReference type="AlphaFoldDB" id="A0ABD6FCV9"/>